<name>A0A0F9TAU9_9ZZZZ</name>
<organism evidence="1">
    <name type="scientific">marine sediment metagenome</name>
    <dbReference type="NCBI Taxonomy" id="412755"/>
    <lineage>
        <taxon>unclassified sequences</taxon>
        <taxon>metagenomes</taxon>
        <taxon>ecological metagenomes</taxon>
    </lineage>
</organism>
<dbReference type="EMBL" id="LAZR01000265">
    <property type="protein sequence ID" value="KKN78335.1"/>
    <property type="molecule type" value="Genomic_DNA"/>
</dbReference>
<proteinExistence type="predicted"/>
<reference evidence="1" key="1">
    <citation type="journal article" date="2015" name="Nature">
        <title>Complex archaea that bridge the gap between prokaryotes and eukaryotes.</title>
        <authorList>
            <person name="Spang A."/>
            <person name="Saw J.H."/>
            <person name="Jorgensen S.L."/>
            <person name="Zaremba-Niedzwiedzka K."/>
            <person name="Martijn J."/>
            <person name="Lind A.E."/>
            <person name="van Eijk R."/>
            <person name="Schleper C."/>
            <person name="Guy L."/>
            <person name="Ettema T.J."/>
        </authorList>
    </citation>
    <scope>NUCLEOTIDE SEQUENCE</scope>
</reference>
<evidence type="ECO:0000313" key="1">
    <source>
        <dbReference type="EMBL" id="KKN78335.1"/>
    </source>
</evidence>
<sequence length="167" mass="19355">MNEIILNKKEGNRVVRERHYKAGYTIRDEYWLSHFKDKPEGHALLTKKGAYNLYGHYIGDSKWAYKLIVKHGISPIKKDVSSYVCSIGFCAKEEKWYGWSHRAIQGFGYNDMLFEENWYPEGGTGERDKCGFLIECEKVPFRLRGSIKITGLNQAKQAAINFAEYIS</sequence>
<dbReference type="AlphaFoldDB" id="A0A0F9TAU9"/>
<dbReference type="InterPro" id="IPR057386">
    <property type="entry name" value="Tad6-like"/>
</dbReference>
<comment type="caution">
    <text evidence="1">The sequence shown here is derived from an EMBL/GenBank/DDBJ whole genome shotgun (WGS) entry which is preliminary data.</text>
</comment>
<accession>A0A0F9TAU9</accession>
<dbReference type="Pfam" id="PF25188">
    <property type="entry name" value="Tad6"/>
    <property type="match status" value="1"/>
</dbReference>
<protein>
    <submittedName>
        <fullName evidence="1">Uncharacterized protein</fullName>
    </submittedName>
</protein>
<gene>
    <name evidence="1" type="ORF">LCGC14_0351940</name>
</gene>